<name>A0AAN7C0S4_9PEZI</name>
<keyword evidence="2" id="KW-0808">Transferase</keyword>
<dbReference type="EMBL" id="MU860626">
    <property type="protein sequence ID" value="KAK4233214.1"/>
    <property type="molecule type" value="Genomic_DNA"/>
</dbReference>
<evidence type="ECO:0000313" key="2">
    <source>
        <dbReference type="EMBL" id="KAK4233214.1"/>
    </source>
</evidence>
<organism evidence="2 3">
    <name type="scientific">Achaetomium macrosporum</name>
    <dbReference type="NCBI Taxonomy" id="79813"/>
    <lineage>
        <taxon>Eukaryota</taxon>
        <taxon>Fungi</taxon>
        <taxon>Dikarya</taxon>
        <taxon>Ascomycota</taxon>
        <taxon>Pezizomycotina</taxon>
        <taxon>Sordariomycetes</taxon>
        <taxon>Sordariomycetidae</taxon>
        <taxon>Sordariales</taxon>
        <taxon>Chaetomiaceae</taxon>
        <taxon>Achaetomium</taxon>
    </lineage>
</organism>
<dbReference type="Pfam" id="PF00069">
    <property type="entry name" value="Pkinase"/>
    <property type="match status" value="1"/>
</dbReference>
<sequence length="191" mass="21351">MAPQISSHEEFLYTEFNVIDEDDVMLEQFESALQRVPDEENYAEFPQLHSLHQAAASDVYSDCKEQDVLHLFPLIMLDEARAGRITALVLDRHRSNLKQYQKENAEAIDKDAFMAALESAIRRLHSLGVAHNDLNPGNVLVNAEGMPVLIDFGSCRAVGEKLGPSRGTAGWIEDLHALEKIRTWLNNPAAA</sequence>
<evidence type="ECO:0000259" key="1">
    <source>
        <dbReference type="PROSITE" id="PS50011"/>
    </source>
</evidence>
<evidence type="ECO:0000313" key="3">
    <source>
        <dbReference type="Proteomes" id="UP001303760"/>
    </source>
</evidence>
<comment type="caution">
    <text evidence="2">The sequence shown here is derived from an EMBL/GenBank/DDBJ whole genome shotgun (WGS) entry which is preliminary data.</text>
</comment>
<protein>
    <submittedName>
        <fullName evidence="2">Kinase-like protein</fullName>
    </submittedName>
</protein>
<dbReference type="Proteomes" id="UP001303760">
    <property type="component" value="Unassembled WGS sequence"/>
</dbReference>
<dbReference type="SUPFAM" id="SSF56112">
    <property type="entry name" value="Protein kinase-like (PK-like)"/>
    <property type="match status" value="1"/>
</dbReference>
<dbReference type="AlphaFoldDB" id="A0AAN7C0S4"/>
<reference evidence="2" key="2">
    <citation type="submission" date="2023-05" db="EMBL/GenBank/DDBJ databases">
        <authorList>
            <consortium name="Lawrence Berkeley National Laboratory"/>
            <person name="Steindorff A."/>
            <person name="Hensen N."/>
            <person name="Bonometti L."/>
            <person name="Westerberg I."/>
            <person name="Brannstrom I.O."/>
            <person name="Guillou S."/>
            <person name="Cros-Aarteil S."/>
            <person name="Calhoun S."/>
            <person name="Haridas S."/>
            <person name="Kuo A."/>
            <person name="Mondo S."/>
            <person name="Pangilinan J."/>
            <person name="Riley R."/>
            <person name="Labutti K."/>
            <person name="Andreopoulos B."/>
            <person name="Lipzen A."/>
            <person name="Chen C."/>
            <person name="Yanf M."/>
            <person name="Daum C."/>
            <person name="Ng V."/>
            <person name="Clum A."/>
            <person name="Ohm R."/>
            <person name="Martin F."/>
            <person name="Silar P."/>
            <person name="Natvig D."/>
            <person name="Lalanne C."/>
            <person name="Gautier V."/>
            <person name="Ament-Velasquez S.L."/>
            <person name="Kruys A."/>
            <person name="Hutchinson M.I."/>
            <person name="Powell A.J."/>
            <person name="Barry K."/>
            <person name="Miller A.N."/>
            <person name="Grigoriev I.V."/>
            <person name="Debuchy R."/>
            <person name="Gladieux P."/>
            <person name="Thoren M.H."/>
            <person name="Johannesson H."/>
        </authorList>
    </citation>
    <scope>NUCLEOTIDE SEQUENCE</scope>
    <source>
        <strain evidence="2">CBS 532.94</strain>
    </source>
</reference>
<dbReference type="InterPro" id="IPR011009">
    <property type="entry name" value="Kinase-like_dom_sf"/>
</dbReference>
<keyword evidence="3" id="KW-1185">Reference proteome</keyword>
<proteinExistence type="predicted"/>
<dbReference type="InterPro" id="IPR000719">
    <property type="entry name" value="Prot_kinase_dom"/>
</dbReference>
<reference evidence="2" key="1">
    <citation type="journal article" date="2023" name="Mol. Phylogenet. Evol.">
        <title>Genome-scale phylogeny and comparative genomics of the fungal order Sordariales.</title>
        <authorList>
            <person name="Hensen N."/>
            <person name="Bonometti L."/>
            <person name="Westerberg I."/>
            <person name="Brannstrom I.O."/>
            <person name="Guillou S."/>
            <person name="Cros-Aarteil S."/>
            <person name="Calhoun S."/>
            <person name="Haridas S."/>
            <person name="Kuo A."/>
            <person name="Mondo S."/>
            <person name="Pangilinan J."/>
            <person name="Riley R."/>
            <person name="LaButti K."/>
            <person name="Andreopoulos B."/>
            <person name="Lipzen A."/>
            <person name="Chen C."/>
            <person name="Yan M."/>
            <person name="Daum C."/>
            <person name="Ng V."/>
            <person name="Clum A."/>
            <person name="Steindorff A."/>
            <person name="Ohm R.A."/>
            <person name="Martin F."/>
            <person name="Silar P."/>
            <person name="Natvig D.O."/>
            <person name="Lalanne C."/>
            <person name="Gautier V."/>
            <person name="Ament-Velasquez S.L."/>
            <person name="Kruys A."/>
            <person name="Hutchinson M.I."/>
            <person name="Powell A.J."/>
            <person name="Barry K."/>
            <person name="Miller A.N."/>
            <person name="Grigoriev I.V."/>
            <person name="Debuchy R."/>
            <person name="Gladieux P."/>
            <person name="Hiltunen Thoren M."/>
            <person name="Johannesson H."/>
        </authorList>
    </citation>
    <scope>NUCLEOTIDE SEQUENCE</scope>
    <source>
        <strain evidence="2">CBS 532.94</strain>
    </source>
</reference>
<accession>A0AAN7C0S4</accession>
<keyword evidence="2" id="KW-0418">Kinase</keyword>
<dbReference type="GO" id="GO:0005524">
    <property type="term" value="F:ATP binding"/>
    <property type="evidence" value="ECO:0007669"/>
    <property type="project" value="InterPro"/>
</dbReference>
<gene>
    <name evidence="2" type="ORF">C8A03DRAFT_48168</name>
</gene>
<dbReference type="Gene3D" id="1.10.510.10">
    <property type="entry name" value="Transferase(Phosphotransferase) domain 1"/>
    <property type="match status" value="1"/>
</dbReference>
<dbReference type="PROSITE" id="PS50011">
    <property type="entry name" value="PROTEIN_KINASE_DOM"/>
    <property type="match status" value="1"/>
</dbReference>
<dbReference type="GO" id="GO:0004672">
    <property type="term" value="F:protein kinase activity"/>
    <property type="evidence" value="ECO:0007669"/>
    <property type="project" value="InterPro"/>
</dbReference>
<feature type="domain" description="Protein kinase" evidence="1">
    <location>
        <begin position="1"/>
        <end position="191"/>
    </location>
</feature>